<accession>A0A1D1VVU0</accession>
<evidence type="ECO:0000313" key="1">
    <source>
        <dbReference type="EMBL" id="GAV04363.1"/>
    </source>
</evidence>
<gene>
    <name evidence="1" type="primary">RvY_14651-1</name>
    <name evidence="1" type="synonym">RvY_14651.1</name>
    <name evidence="1" type="ORF">RvY_14651</name>
</gene>
<organism evidence="1 2">
    <name type="scientific">Ramazzottius varieornatus</name>
    <name type="common">Water bear</name>
    <name type="synonym">Tardigrade</name>
    <dbReference type="NCBI Taxonomy" id="947166"/>
    <lineage>
        <taxon>Eukaryota</taxon>
        <taxon>Metazoa</taxon>
        <taxon>Ecdysozoa</taxon>
        <taxon>Tardigrada</taxon>
        <taxon>Eutardigrada</taxon>
        <taxon>Parachela</taxon>
        <taxon>Hypsibioidea</taxon>
        <taxon>Ramazzottiidae</taxon>
        <taxon>Ramazzottius</taxon>
    </lineage>
</organism>
<dbReference type="Proteomes" id="UP000186922">
    <property type="component" value="Unassembled WGS sequence"/>
</dbReference>
<evidence type="ECO:0000313" key="2">
    <source>
        <dbReference type="Proteomes" id="UP000186922"/>
    </source>
</evidence>
<comment type="caution">
    <text evidence="1">The sequence shown here is derived from an EMBL/GenBank/DDBJ whole genome shotgun (WGS) entry which is preliminary data.</text>
</comment>
<dbReference type="AlphaFoldDB" id="A0A1D1VVU0"/>
<sequence>MQIETDFTAENDFVEHCRVLQKKLPLNKAPEDAIVLMLLGDLIQDSFGSAGLKISQTV</sequence>
<dbReference type="EMBL" id="BDGG01000010">
    <property type="protein sequence ID" value="GAV04363.1"/>
    <property type="molecule type" value="Genomic_DNA"/>
</dbReference>
<keyword evidence="2" id="KW-1185">Reference proteome</keyword>
<name>A0A1D1VVU0_RAMVA</name>
<proteinExistence type="predicted"/>
<reference evidence="1 2" key="1">
    <citation type="journal article" date="2016" name="Nat. Commun.">
        <title>Extremotolerant tardigrade genome and improved radiotolerance of human cultured cells by tardigrade-unique protein.</title>
        <authorList>
            <person name="Hashimoto T."/>
            <person name="Horikawa D.D."/>
            <person name="Saito Y."/>
            <person name="Kuwahara H."/>
            <person name="Kozuka-Hata H."/>
            <person name="Shin-I T."/>
            <person name="Minakuchi Y."/>
            <person name="Ohishi K."/>
            <person name="Motoyama A."/>
            <person name="Aizu T."/>
            <person name="Enomoto A."/>
            <person name="Kondo K."/>
            <person name="Tanaka S."/>
            <person name="Hara Y."/>
            <person name="Koshikawa S."/>
            <person name="Sagara H."/>
            <person name="Miura T."/>
            <person name="Yokobori S."/>
            <person name="Miyagawa K."/>
            <person name="Suzuki Y."/>
            <person name="Kubo T."/>
            <person name="Oyama M."/>
            <person name="Kohara Y."/>
            <person name="Fujiyama A."/>
            <person name="Arakawa K."/>
            <person name="Katayama T."/>
            <person name="Toyoda A."/>
            <person name="Kunieda T."/>
        </authorList>
    </citation>
    <scope>NUCLEOTIDE SEQUENCE [LARGE SCALE GENOMIC DNA]</scope>
    <source>
        <strain evidence="1 2">YOKOZUNA-1</strain>
    </source>
</reference>
<protein>
    <submittedName>
        <fullName evidence="1">Uncharacterized protein</fullName>
    </submittedName>
</protein>